<evidence type="ECO:0000313" key="2">
    <source>
        <dbReference type="Proteomes" id="UP000635726"/>
    </source>
</evidence>
<organism evidence="1 2">
    <name type="scientific">Deinococcus aquiradiocola</name>
    <dbReference type="NCBI Taxonomy" id="393059"/>
    <lineage>
        <taxon>Bacteria</taxon>
        <taxon>Thermotogati</taxon>
        <taxon>Deinococcota</taxon>
        <taxon>Deinococci</taxon>
        <taxon>Deinococcales</taxon>
        <taxon>Deinococcaceae</taxon>
        <taxon>Deinococcus</taxon>
    </lineage>
</organism>
<proteinExistence type="predicted"/>
<protein>
    <submittedName>
        <fullName evidence="1">Uncharacterized protein</fullName>
    </submittedName>
</protein>
<evidence type="ECO:0000313" key="1">
    <source>
        <dbReference type="EMBL" id="GGJ72823.1"/>
    </source>
</evidence>
<dbReference type="EMBL" id="BMOE01000004">
    <property type="protein sequence ID" value="GGJ72823.1"/>
    <property type="molecule type" value="Genomic_DNA"/>
</dbReference>
<sequence length="64" mass="6871">MDLTFADVEGDVVGGAEAAEFLAEVNGLECRGQGVLREVWRERAGLKAGLAVMNPPVRALWVVM</sequence>
<dbReference type="AlphaFoldDB" id="A0A917PEA7"/>
<name>A0A917PEA7_9DEIO</name>
<dbReference type="Proteomes" id="UP000635726">
    <property type="component" value="Unassembled WGS sequence"/>
</dbReference>
<comment type="caution">
    <text evidence="1">The sequence shown here is derived from an EMBL/GenBank/DDBJ whole genome shotgun (WGS) entry which is preliminary data.</text>
</comment>
<gene>
    <name evidence="1" type="ORF">GCM10008939_16500</name>
</gene>
<reference evidence="1" key="2">
    <citation type="submission" date="2020-09" db="EMBL/GenBank/DDBJ databases">
        <authorList>
            <person name="Sun Q."/>
            <person name="Ohkuma M."/>
        </authorList>
    </citation>
    <scope>NUCLEOTIDE SEQUENCE</scope>
    <source>
        <strain evidence="1">JCM 14371</strain>
    </source>
</reference>
<accession>A0A917PEA7</accession>
<keyword evidence="2" id="KW-1185">Reference proteome</keyword>
<reference evidence="1" key="1">
    <citation type="journal article" date="2014" name="Int. J. Syst. Evol. Microbiol.">
        <title>Complete genome sequence of Corynebacterium casei LMG S-19264T (=DSM 44701T), isolated from a smear-ripened cheese.</title>
        <authorList>
            <consortium name="US DOE Joint Genome Institute (JGI-PGF)"/>
            <person name="Walter F."/>
            <person name="Albersmeier A."/>
            <person name="Kalinowski J."/>
            <person name="Ruckert C."/>
        </authorList>
    </citation>
    <scope>NUCLEOTIDE SEQUENCE</scope>
    <source>
        <strain evidence="1">JCM 14371</strain>
    </source>
</reference>